<sequence length="153" mass="18131">MNSRGYYKDKACKKRYLGEANAVKKDIFCGTLIVTDEVHFQLESRRTDFVTREDERHCEQCIKLHRRERARIYHAWVMVDSNYKSPIRTNHGGNLTMRRYLDEIFKPHIEPKWRGYRDLGTPLTPEEDNGGSHGTRRENNMVHLYKLGLGENF</sequence>
<feature type="region of interest" description="Disordered" evidence="1">
    <location>
        <begin position="116"/>
        <end position="137"/>
    </location>
</feature>
<dbReference type="InterPro" id="IPR036397">
    <property type="entry name" value="RNaseH_sf"/>
</dbReference>
<reference evidence="2 3" key="1">
    <citation type="journal article" date="2016" name="Nat. Commun.">
        <title>Ectomycorrhizal ecology is imprinted in the genome of the dominant symbiotic fungus Cenococcum geophilum.</title>
        <authorList>
            <consortium name="DOE Joint Genome Institute"/>
            <person name="Peter M."/>
            <person name="Kohler A."/>
            <person name="Ohm R.A."/>
            <person name="Kuo A."/>
            <person name="Krutzmann J."/>
            <person name="Morin E."/>
            <person name="Arend M."/>
            <person name="Barry K.W."/>
            <person name="Binder M."/>
            <person name="Choi C."/>
            <person name="Clum A."/>
            <person name="Copeland A."/>
            <person name="Grisel N."/>
            <person name="Haridas S."/>
            <person name="Kipfer T."/>
            <person name="LaButti K."/>
            <person name="Lindquist E."/>
            <person name="Lipzen A."/>
            <person name="Maire R."/>
            <person name="Meier B."/>
            <person name="Mihaltcheva S."/>
            <person name="Molinier V."/>
            <person name="Murat C."/>
            <person name="Poggeler S."/>
            <person name="Quandt C.A."/>
            <person name="Sperisen C."/>
            <person name="Tritt A."/>
            <person name="Tisserant E."/>
            <person name="Crous P.W."/>
            <person name="Henrissat B."/>
            <person name="Nehls U."/>
            <person name="Egli S."/>
            <person name="Spatafora J.W."/>
            <person name="Grigoriev I.V."/>
            <person name="Martin F.M."/>
        </authorList>
    </citation>
    <scope>NUCLEOTIDE SEQUENCE [LARGE SCALE GENOMIC DNA]</scope>
    <source>
        <strain evidence="2 3">CBS 459.81</strain>
    </source>
</reference>
<dbReference type="OrthoDB" id="3595825at2759"/>
<dbReference type="AlphaFoldDB" id="A0A8E2JIW2"/>
<name>A0A8E2JIW2_9PEZI</name>
<evidence type="ECO:0000313" key="2">
    <source>
        <dbReference type="EMBL" id="OCK84078.1"/>
    </source>
</evidence>
<evidence type="ECO:0000313" key="3">
    <source>
        <dbReference type="Proteomes" id="UP000250266"/>
    </source>
</evidence>
<proteinExistence type="predicted"/>
<keyword evidence="3" id="KW-1185">Reference proteome</keyword>
<dbReference type="EMBL" id="KV744845">
    <property type="protein sequence ID" value="OCK84078.1"/>
    <property type="molecule type" value="Genomic_DNA"/>
</dbReference>
<protein>
    <recommendedName>
        <fullName evidence="4">Transposase</fullName>
    </recommendedName>
</protein>
<organism evidence="2 3">
    <name type="scientific">Lepidopterella palustris CBS 459.81</name>
    <dbReference type="NCBI Taxonomy" id="1314670"/>
    <lineage>
        <taxon>Eukaryota</taxon>
        <taxon>Fungi</taxon>
        <taxon>Dikarya</taxon>
        <taxon>Ascomycota</taxon>
        <taxon>Pezizomycotina</taxon>
        <taxon>Dothideomycetes</taxon>
        <taxon>Pleosporomycetidae</taxon>
        <taxon>Mytilinidiales</taxon>
        <taxon>Argynnaceae</taxon>
        <taxon>Lepidopterella</taxon>
    </lineage>
</organism>
<gene>
    <name evidence="2" type="ORF">K432DRAFT_463254</name>
</gene>
<dbReference type="Gene3D" id="3.30.420.10">
    <property type="entry name" value="Ribonuclease H-like superfamily/Ribonuclease H"/>
    <property type="match status" value="1"/>
</dbReference>
<evidence type="ECO:0008006" key="4">
    <source>
        <dbReference type="Google" id="ProtNLM"/>
    </source>
</evidence>
<dbReference type="Proteomes" id="UP000250266">
    <property type="component" value="Unassembled WGS sequence"/>
</dbReference>
<accession>A0A8E2JIW2</accession>
<dbReference type="GO" id="GO:0003676">
    <property type="term" value="F:nucleic acid binding"/>
    <property type="evidence" value="ECO:0007669"/>
    <property type="project" value="InterPro"/>
</dbReference>
<evidence type="ECO:0000256" key="1">
    <source>
        <dbReference type="SAM" id="MobiDB-lite"/>
    </source>
</evidence>